<organism evidence="2 3">
    <name type="scientific">Photinus pyralis</name>
    <name type="common">Common eastern firefly</name>
    <name type="synonym">Lampyris pyralis</name>
    <dbReference type="NCBI Taxonomy" id="7054"/>
    <lineage>
        <taxon>Eukaryota</taxon>
        <taxon>Metazoa</taxon>
        <taxon>Ecdysozoa</taxon>
        <taxon>Arthropoda</taxon>
        <taxon>Hexapoda</taxon>
        <taxon>Insecta</taxon>
        <taxon>Pterygota</taxon>
        <taxon>Neoptera</taxon>
        <taxon>Endopterygota</taxon>
        <taxon>Coleoptera</taxon>
        <taxon>Polyphaga</taxon>
        <taxon>Elateriformia</taxon>
        <taxon>Elateroidea</taxon>
        <taxon>Lampyridae</taxon>
        <taxon>Lampyrinae</taxon>
        <taxon>Photinus</taxon>
    </lineage>
</organism>
<evidence type="ECO:0000256" key="1">
    <source>
        <dbReference type="SAM" id="SignalP"/>
    </source>
</evidence>
<name>A0A5N4AEP8_PHOPY</name>
<comment type="caution">
    <text evidence="2">The sequence shown here is derived from an EMBL/GenBank/DDBJ whole genome shotgun (WGS) entry which is preliminary data.</text>
</comment>
<sequence length="109" mass="11918">MYFKILLATVTLFLWSFSSSEALNCINCHGSSAACRKGSVTYTQPCTANGSYSEAFCFSAETVNGYVLRGCASKQGTGTLCEILERFNRAYTNCKSCSRDMCNSFNYGS</sequence>
<evidence type="ECO:0008006" key="4">
    <source>
        <dbReference type="Google" id="ProtNLM"/>
    </source>
</evidence>
<proteinExistence type="predicted"/>
<dbReference type="EMBL" id="VVIM01000007">
    <property type="protein sequence ID" value="KAB0795779.1"/>
    <property type="molecule type" value="Genomic_DNA"/>
</dbReference>
<evidence type="ECO:0000313" key="3">
    <source>
        <dbReference type="Proteomes" id="UP000327044"/>
    </source>
</evidence>
<evidence type="ECO:0000313" key="2">
    <source>
        <dbReference type="EMBL" id="KAB0795779.1"/>
    </source>
</evidence>
<protein>
    <recommendedName>
        <fullName evidence="4">Protein sleepless</fullName>
    </recommendedName>
</protein>
<dbReference type="AlphaFoldDB" id="A0A5N4AEP8"/>
<dbReference type="InParanoid" id="A0A5N4AEP8"/>
<feature type="chain" id="PRO_5024324050" description="Protein sleepless" evidence="1">
    <location>
        <begin position="23"/>
        <end position="109"/>
    </location>
</feature>
<accession>A0A5N4AEP8</accession>
<dbReference type="Proteomes" id="UP000327044">
    <property type="component" value="Unassembled WGS sequence"/>
</dbReference>
<dbReference type="PROSITE" id="PS51257">
    <property type="entry name" value="PROKAR_LIPOPROTEIN"/>
    <property type="match status" value="1"/>
</dbReference>
<keyword evidence="1" id="KW-0732">Signal</keyword>
<gene>
    <name evidence="2" type="ORF">PPYR_09840</name>
</gene>
<reference evidence="2 3" key="1">
    <citation type="journal article" date="2018" name="Elife">
        <title>Firefly genomes illuminate parallel origins of bioluminescence in beetles.</title>
        <authorList>
            <person name="Fallon T.R."/>
            <person name="Lower S.E."/>
            <person name="Chang C.H."/>
            <person name="Bessho-Uehara M."/>
            <person name="Martin G.J."/>
            <person name="Bewick A.J."/>
            <person name="Behringer M."/>
            <person name="Debat H.J."/>
            <person name="Wong I."/>
            <person name="Day J.C."/>
            <person name="Suvorov A."/>
            <person name="Silva C.J."/>
            <person name="Stanger-Hall K.F."/>
            <person name="Hall D.W."/>
            <person name="Schmitz R.J."/>
            <person name="Nelson D.R."/>
            <person name="Lewis S.M."/>
            <person name="Shigenobu S."/>
            <person name="Bybee S.M."/>
            <person name="Larracuente A.M."/>
            <person name="Oba Y."/>
            <person name="Weng J.K."/>
        </authorList>
    </citation>
    <scope>NUCLEOTIDE SEQUENCE [LARGE SCALE GENOMIC DNA]</scope>
    <source>
        <strain evidence="2">1611_PpyrPB1</strain>
        <tissue evidence="2">Whole body</tissue>
    </source>
</reference>
<keyword evidence="3" id="KW-1185">Reference proteome</keyword>
<feature type="signal peptide" evidence="1">
    <location>
        <begin position="1"/>
        <end position="22"/>
    </location>
</feature>